<dbReference type="Proteomes" id="UP000834106">
    <property type="component" value="Chromosome 2"/>
</dbReference>
<dbReference type="AlphaFoldDB" id="A0AAD1YRR7"/>
<reference evidence="1" key="1">
    <citation type="submission" date="2023-05" db="EMBL/GenBank/DDBJ databases">
        <authorList>
            <person name="Huff M."/>
        </authorList>
    </citation>
    <scope>NUCLEOTIDE SEQUENCE</scope>
</reference>
<keyword evidence="2" id="KW-1185">Reference proteome</keyword>
<evidence type="ECO:0000313" key="1">
    <source>
        <dbReference type="EMBL" id="CAI9756077.1"/>
    </source>
</evidence>
<sequence length="110" mass="12299">MTWPTSLGGRLENRREILESRDFMSASFDLGVVFGAPVKLCSCSYKSSSALCMQKSLCCEIQQSNHLPFPTVSMRLRPKRTCSGVDCFGGYLIKRSLNLFVFLRGPLNNP</sequence>
<proteinExistence type="predicted"/>
<protein>
    <submittedName>
        <fullName evidence="1">Uncharacterized protein</fullName>
    </submittedName>
</protein>
<dbReference type="EMBL" id="OU503037">
    <property type="protein sequence ID" value="CAI9756077.1"/>
    <property type="molecule type" value="Genomic_DNA"/>
</dbReference>
<accession>A0AAD1YRR7</accession>
<gene>
    <name evidence="1" type="ORF">FPE_LOCUS3507</name>
</gene>
<name>A0AAD1YRR7_9LAMI</name>
<evidence type="ECO:0000313" key="2">
    <source>
        <dbReference type="Proteomes" id="UP000834106"/>
    </source>
</evidence>
<organism evidence="1 2">
    <name type="scientific">Fraxinus pennsylvanica</name>
    <dbReference type="NCBI Taxonomy" id="56036"/>
    <lineage>
        <taxon>Eukaryota</taxon>
        <taxon>Viridiplantae</taxon>
        <taxon>Streptophyta</taxon>
        <taxon>Embryophyta</taxon>
        <taxon>Tracheophyta</taxon>
        <taxon>Spermatophyta</taxon>
        <taxon>Magnoliopsida</taxon>
        <taxon>eudicotyledons</taxon>
        <taxon>Gunneridae</taxon>
        <taxon>Pentapetalae</taxon>
        <taxon>asterids</taxon>
        <taxon>lamiids</taxon>
        <taxon>Lamiales</taxon>
        <taxon>Oleaceae</taxon>
        <taxon>Oleeae</taxon>
        <taxon>Fraxinus</taxon>
    </lineage>
</organism>